<comment type="caution">
    <text evidence="3">The sequence shown here is derived from an EMBL/GenBank/DDBJ whole genome shotgun (WGS) entry which is preliminary data.</text>
</comment>
<keyword evidence="2" id="KW-1133">Transmembrane helix</keyword>
<feature type="compositionally biased region" description="Polar residues" evidence="1">
    <location>
        <begin position="17"/>
        <end position="47"/>
    </location>
</feature>
<dbReference type="EMBL" id="LFJN01000001">
    <property type="protein sequence ID" value="KPI45737.1"/>
    <property type="molecule type" value="Genomic_DNA"/>
</dbReference>
<dbReference type="AlphaFoldDB" id="A0A0N1HHX6"/>
<evidence type="ECO:0000256" key="2">
    <source>
        <dbReference type="SAM" id="Phobius"/>
    </source>
</evidence>
<feature type="region of interest" description="Disordered" evidence="1">
    <location>
        <begin position="17"/>
        <end position="51"/>
    </location>
</feature>
<evidence type="ECO:0000313" key="3">
    <source>
        <dbReference type="EMBL" id="KPI45737.1"/>
    </source>
</evidence>
<accession>A0A0N1HHX6</accession>
<dbReference type="RefSeq" id="XP_018005700.1">
    <property type="nucleotide sequence ID" value="XM_018149047.1"/>
</dbReference>
<name>A0A0N1HHX6_9EURO</name>
<organism evidence="3 4">
    <name type="scientific">Cyphellophora attinorum</name>
    <dbReference type="NCBI Taxonomy" id="1664694"/>
    <lineage>
        <taxon>Eukaryota</taxon>
        <taxon>Fungi</taxon>
        <taxon>Dikarya</taxon>
        <taxon>Ascomycota</taxon>
        <taxon>Pezizomycotina</taxon>
        <taxon>Eurotiomycetes</taxon>
        <taxon>Chaetothyriomycetidae</taxon>
        <taxon>Chaetothyriales</taxon>
        <taxon>Cyphellophoraceae</taxon>
        <taxon>Cyphellophora</taxon>
    </lineage>
</organism>
<proteinExistence type="predicted"/>
<feature type="transmembrane region" description="Helical" evidence="2">
    <location>
        <begin position="60"/>
        <end position="80"/>
    </location>
</feature>
<dbReference type="Proteomes" id="UP000038010">
    <property type="component" value="Unassembled WGS sequence"/>
</dbReference>
<gene>
    <name evidence="3" type="ORF">AB675_858</name>
</gene>
<sequence length="152" mass="16593">MAPLLALPPFFHVPTGTVSGPTSITRRDSGNGNQRPTEASNDNSNNGMVPESDSAMTRTLVIFIAVATLLFGVIWLAFILESKKRRAYRRRMRAQIDRSAGLADAGSMSKYDISVSDVLQCLPPTVVYSNCNVVSEKSEVVEVTEEEEGPSW</sequence>
<dbReference type="VEuPathDB" id="FungiDB:AB675_858"/>
<reference evidence="3 4" key="1">
    <citation type="submission" date="2015-06" db="EMBL/GenBank/DDBJ databases">
        <title>Draft genome of the ant-associated black yeast Phialophora attae CBS 131958.</title>
        <authorList>
            <person name="Moreno L.F."/>
            <person name="Stielow B.J."/>
            <person name="de Hoog S."/>
            <person name="Vicente V.A."/>
            <person name="Weiss V.A."/>
            <person name="de Vries M."/>
            <person name="Cruz L.M."/>
            <person name="Souza E.M."/>
        </authorList>
    </citation>
    <scope>NUCLEOTIDE SEQUENCE [LARGE SCALE GENOMIC DNA]</scope>
    <source>
        <strain evidence="3 4">CBS 131958</strain>
    </source>
</reference>
<evidence type="ECO:0000313" key="4">
    <source>
        <dbReference type="Proteomes" id="UP000038010"/>
    </source>
</evidence>
<keyword evidence="2" id="KW-0472">Membrane</keyword>
<dbReference type="GeneID" id="28740916"/>
<keyword evidence="2" id="KW-0812">Transmembrane</keyword>
<protein>
    <submittedName>
        <fullName evidence="3">Uncharacterized protein</fullName>
    </submittedName>
</protein>
<evidence type="ECO:0000256" key="1">
    <source>
        <dbReference type="SAM" id="MobiDB-lite"/>
    </source>
</evidence>
<keyword evidence="4" id="KW-1185">Reference proteome</keyword>